<organism evidence="2 3">
    <name type="scientific">Candidatus Caccalectryoclostridium excrementigallinarum</name>
    <dbReference type="NCBI Taxonomy" id="2840710"/>
    <lineage>
        <taxon>Bacteria</taxon>
        <taxon>Bacillati</taxon>
        <taxon>Bacillota</taxon>
        <taxon>Clostridia</taxon>
        <taxon>Christensenellales</taxon>
        <taxon>Christensenellaceae</taxon>
        <taxon>Christensenellaceae incertae sedis</taxon>
        <taxon>Candidatus Caccalectryoclostridium</taxon>
    </lineage>
</organism>
<sequence length="170" mass="17909">MAKSKKKKKSALGYIMLAVVLIFAILAVVGIFLNWISVETIIDDVLDRDPDGSEGFTLATFDTMAEEYGLDTEVIQSLRAVGYLAVAAVAVVFVAYVVKQLFSIGLFRVIVIIAGIATAAIGVAAIVYTSVQTQDWDIMIARLVPGIGCYLTGIGAIGGGLAAAIGCFKK</sequence>
<dbReference type="AlphaFoldDB" id="A0A9D1MLR9"/>
<comment type="caution">
    <text evidence="2">The sequence shown here is derived from an EMBL/GenBank/DDBJ whole genome shotgun (WGS) entry which is preliminary data.</text>
</comment>
<accession>A0A9D1MLR9</accession>
<reference evidence="2" key="1">
    <citation type="submission" date="2020-10" db="EMBL/GenBank/DDBJ databases">
        <authorList>
            <person name="Gilroy R."/>
        </authorList>
    </citation>
    <scope>NUCLEOTIDE SEQUENCE</scope>
    <source>
        <strain evidence="2">9366</strain>
    </source>
</reference>
<feature type="transmembrane region" description="Helical" evidence="1">
    <location>
        <begin position="80"/>
        <end position="98"/>
    </location>
</feature>
<dbReference type="EMBL" id="DVNJ01000002">
    <property type="protein sequence ID" value="HIU62339.1"/>
    <property type="molecule type" value="Genomic_DNA"/>
</dbReference>
<evidence type="ECO:0000313" key="2">
    <source>
        <dbReference type="EMBL" id="HIU62339.1"/>
    </source>
</evidence>
<feature type="transmembrane region" description="Helical" evidence="1">
    <location>
        <begin position="143"/>
        <end position="168"/>
    </location>
</feature>
<evidence type="ECO:0000256" key="1">
    <source>
        <dbReference type="SAM" id="Phobius"/>
    </source>
</evidence>
<dbReference type="Proteomes" id="UP000824145">
    <property type="component" value="Unassembled WGS sequence"/>
</dbReference>
<keyword evidence="1" id="KW-0472">Membrane</keyword>
<reference evidence="2" key="2">
    <citation type="journal article" date="2021" name="PeerJ">
        <title>Extensive microbial diversity within the chicken gut microbiome revealed by metagenomics and culture.</title>
        <authorList>
            <person name="Gilroy R."/>
            <person name="Ravi A."/>
            <person name="Getino M."/>
            <person name="Pursley I."/>
            <person name="Horton D.L."/>
            <person name="Alikhan N.F."/>
            <person name="Baker D."/>
            <person name="Gharbi K."/>
            <person name="Hall N."/>
            <person name="Watson M."/>
            <person name="Adriaenssens E.M."/>
            <person name="Foster-Nyarko E."/>
            <person name="Jarju S."/>
            <person name="Secka A."/>
            <person name="Antonio M."/>
            <person name="Oren A."/>
            <person name="Chaudhuri R.R."/>
            <person name="La Ragione R."/>
            <person name="Hildebrand F."/>
            <person name="Pallen M.J."/>
        </authorList>
    </citation>
    <scope>NUCLEOTIDE SEQUENCE</scope>
    <source>
        <strain evidence="2">9366</strain>
    </source>
</reference>
<feature type="transmembrane region" description="Helical" evidence="1">
    <location>
        <begin position="105"/>
        <end position="131"/>
    </location>
</feature>
<keyword evidence="1" id="KW-1133">Transmembrane helix</keyword>
<protein>
    <submittedName>
        <fullName evidence="2">Uncharacterized protein</fullName>
    </submittedName>
</protein>
<feature type="transmembrane region" description="Helical" evidence="1">
    <location>
        <begin position="12"/>
        <end position="36"/>
    </location>
</feature>
<keyword evidence="1" id="KW-0812">Transmembrane</keyword>
<gene>
    <name evidence="2" type="ORF">IAB07_01035</name>
</gene>
<proteinExistence type="predicted"/>
<name>A0A9D1MLR9_9FIRM</name>
<evidence type="ECO:0000313" key="3">
    <source>
        <dbReference type="Proteomes" id="UP000824145"/>
    </source>
</evidence>